<evidence type="ECO:0000256" key="9">
    <source>
        <dbReference type="ARBA" id="ARBA00024687"/>
    </source>
</evidence>
<comment type="subcellular location">
    <subcellularLocation>
        <location evidence="1">Endoplasmic reticulum membrane</location>
        <topology evidence="1">Peripheral membrane protein</topology>
        <orientation evidence="1">Cytoplasmic side</orientation>
    </subcellularLocation>
</comment>
<feature type="compositionally biased region" description="Basic and acidic residues" evidence="11">
    <location>
        <begin position="191"/>
        <end position="200"/>
    </location>
</feature>
<feature type="domain" description="Sec16 Sec23-binding" evidence="12">
    <location>
        <begin position="701"/>
        <end position="978"/>
    </location>
</feature>
<feature type="compositionally biased region" description="Low complexity" evidence="11">
    <location>
        <begin position="1352"/>
        <end position="1366"/>
    </location>
</feature>
<feature type="compositionally biased region" description="Pro residues" evidence="11">
    <location>
        <begin position="427"/>
        <end position="442"/>
    </location>
</feature>
<feature type="compositionally biased region" description="Low complexity" evidence="11">
    <location>
        <begin position="242"/>
        <end position="254"/>
    </location>
</feature>
<organism evidence="14 15">
    <name type="scientific">Piedraia hortae CBS 480.64</name>
    <dbReference type="NCBI Taxonomy" id="1314780"/>
    <lineage>
        <taxon>Eukaryota</taxon>
        <taxon>Fungi</taxon>
        <taxon>Dikarya</taxon>
        <taxon>Ascomycota</taxon>
        <taxon>Pezizomycotina</taxon>
        <taxon>Dothideomycetes</taxon>
        <taxon>Dothideomycetidae</taxon>
        <taxon>Capnodiales</taxon>
        <taxon>Piedraiaceae</taxon>
        <taxon>Piedraia</taxon>
    </lineage>
</organism>
<feature type="region of interest" description="Disordered" evidence="11">
    <location>
        <begin position="1"/>
        <end position="58"/>
    </location>
</feature>
<evidence type="ECO:0000256" key="6">
    <source>
        <dbReference type="ARBA" id="ARBA00022927"/>
    </source>
</evidence>
<feature type="region of interest" description="Disordered" evidence="11">
    <location>
        <begin position="112"/>
        <end position="291"/>
    </location>
</feature>
<feature type="region of interest" description="Disordered" evidence="11">
    <location>
        <begin position="996"/>
        <end position="1016"/>
    </location>
</feature>
<keyword evidence="4 10" id="KW-0256">Endoplasmic reticulum</keyword>
<evidence type="ECO:0000256" key="2">
    <source>
        <dbReference type="ARBA" id="ARBA00005927"/>
    </source>
</evidence>
<evidence type="ECO:0000256" key="1">
    <source>
        <dbReference type="ARBA" id="ARBA00004397"/>
    </source>
</evidence>
<feature type="compositionally biased region" description="Low complexity" evidence="11">
    <location>
        <begin position="36"/>
        <end position="48"/>
    </location>
</feature>
<dbReference type="Pfam" id="PF12932">
    <property type="entry name" value="Sec16"/>
    <property type="match status" value="1"/>
</dbReference>
<dbReference type="Gene3D" id="1.25.40.1030">
    <property type="match status" value="1"/>
</dbReference>
<evidence type="ECO:0000313" key="15">
    <source>
        <dbReference type="Proteomes" id="UP000799421"/>
    </source>
</evidence>
<name>A0A6A7BVV9_9PEZI</name>
<dbReference type="GO" id="GO:0005789">
    <property type="term" value="C:endoplasmic reticulum membrane"/>
    <property type="evidence" value="ECO:0007669"/>
    <property type="project" value="UniProtKB-SubCell"/>
</dbReference>
<dbReference type="GO" id="GO:0016192">
    <property type="term" value="P:vesicle-mediated transport"/>
    <property type="evidence" value="ECO:0007669"/>
    <property type="project" value="UniProtKB-KW"/>
</dbReference>
<dbReference type="Proteomes" id="UP000799421">
    <property type="component" value="Unassembled WGS sequence"/>
</dbReference>
<feature type="region of interest" description="Disordered" evidence="11">
    <location>
        <begin position="1325"/>
        <end position="1468"/>
    </location>
</feature>
<dbReference type="PANTHER" id="PTHR13402">
    <property type="entry name" value="RGPR-RELATED"/>
    <property type="match status" value="1"/>
</dbReference>
<feature type="compositionally biased region" description="Low complexity" evidence="11">
    <location>
        <begin position="1415"/>
        <end position="1432"/>
    </location>
</feature>
<evidence type="ECO:0000256" key="10">
    <source>
        <dbReference type="RuleBase" id="RU364101"/>
    </source>
</evidence>
<reference evidence="14" key="1">
    <citation type="journal article" date="2020" name="Stud. Mycol.">
        <title>101 Dothideomycetes genomes: a test case for predicting lifestyles and emergence of pathogens.</title>
        <authorList>
            <person name="Haridas S."/>
            <person name="Albert R."/>
            <person name="Binder M."/>
            <person name="Bloem J."/>
            <person name="Labutti K."/>
            <person name="Salamov A."/>
            <person name="Andreopoulos B."/>
            <person name="Baker S."/>
            <person name="Barry K."/>
            <person name="Bills G."/>
            <person name="Bluhm B."/>
            <person name="Cannon C."/>
            <person name="Castanera R."/>
            <person name="Culley D."/>
            <person name="Daum C."/>
            <person name="Ezra D."/>
            <person name="Gonzalez J."/>
            <person name="Henrissat B."/>
            <person name="Kuo A."/>
            <person name="Liang C."/>
            <person name="Lipzen A."/>
            <person name="Lutzoni F."/>
            <person name="Magnuson J."/>
            <person name="Mondo S."/>
            <person name="Nolan M."/>
            <person name="Ohm R."/>
            <person name="Pangilinan J."/>
            <person name="Park H.-J."/>
            <person name="Ramirez L."/>
            <person name="Alfaro M."/>
            <person name="Sun H."/>
            <person name="Tritt A."/>
            <person name="Yoshinaga Y."/>
            <person name="Zwiers L.-H."/>
            <person name="Turgeon B."/>
            <person name="Goodwin S."/>
            <person name="Spatafora J."/>
            <person name="Crous P."/>
            <person name="Grigoriev I."/>
        </authorList>
    </citation>
    <scope>NUCLEOTIDE SEQUENCE</scope>
    <source>
        <strain evidence="14">CBS 480.64</strain>
    </source>
</reference>
<feature type="region of interest" description="Disordered" evidence="11">
    <location>
        <begin position="1037"/>
        <end position="1069"/>
    </location>
</feature>
<feature type="compositionally biased region" description="Low complexity" evidence="11">
    <location>
        <begin position="1214"/>
        <end position="1227"/>
    </location>
</feature>
<dbReference type="InterPro" id="IPR024340">
    <property type="entry name" value="Sec16_CCD"/>
</dbReference>
<comment type="function">
    <text evidence="9 10">Involved in the initiation of assembly of the COPII coat required for the formation of transport vesicles from the endoplasmic reticulum (ER) and the selection of cargo molecules. Also involved in autophagy.</text>
</comment>
<feature type="compositionally biased region" description="Low complexity" evidence="11">
    <location>
        <begin position="1042"/>
        <end position="1051"/>
    </location>
</feature>
<keyword evidence="5 10" id="KW-0931">ER-Golgi transport</keyword>
<dbReference type="GO" id="GO:0006914">
    <property type="term" value="P:autophagy"/>
    <property type="evidence" value="ECO:0007669"/>
    <property type="project" value="UniProtKB-KW"/>
</dbReference>
<keyword evidence="6 10" id="KW-0653">Protein transport</keyword>
<feature type="compositionally biased region" description="Polar residues" evidence="11">
    <location>
        <begin position="25"/>
        <end position="35"/>
    </location>
</feature>
<gene>
    <name evidence="14" type="ORF">K470DRAFT_259624</name>
</gene>
<dbReference type="PANTHER" id="PTHR13402:SF6">
    <property type="entry name" value="SECRETORY 16, ISOFORM I"/>
    <property type="match status" value="1"/>
</dbReference>
<feature type="compositionally biased region" description="Low complexity" evidence="11">
    <location>
        <begin position="1258"/>
        <end position="1270"/>
    </location>
</feature>
<dbReference type="GO" id="GO:0012507">
    <property type="term" value="C:ER to Golgi transport vesicle membrane"/>
    <property type="evidence" value="ECO:0007669"/>
    <property type="project" value="TreeGrafter"/>
</dbReference>
<feature type="compositionally biased region" description="Basic and acidic residues" evidence="11">
    <location>
        <begin position="1239"/>
        <end position="1257"/>
    </location>
</feature>
<evidence type="ECO:0000256" key="4">
    <source>
        <dbReference type="ARBA" id="ARBA00022824"/>
    </source>
</evidence>
<evidence type="ECO:0000256" key="5">
    <source>
        <dbReference type="ARBA" id="ARBA00022892"/>
    </source>
</evidence>
<evidence type="ECO:0000256" key="7">
    <source>
        <dbReference type="ARBA" id="ARBA00023006"/>
    </source>
</evidence>
<feature type="region of interest" description="Disordered" evidence="11">
    <location>
        <begin position="304"/>
        <end position="443"/>
    </location>
</feature>
<evidence type="ECO:0000259" key="13">
    <source>
        <dbReference type="Pfam" id="PF12932"/>
    </source>
</evidence>
<evidence type="ECO:0000256" key="8">
    <source>
        <dbReference type="ARBA" id="ARBA00023136"/>
    </source>
</evidence>
<evidence type="ECO:0000256" key="11">
    <source>
        <dbReference type="SAM" id="MobiDB-lite"/>
    </source>
</evidence>
<feature type="compositionally biased region" description="Basic and acidic residues" evidence="11">
    <location>
        <begin position="1328"/>
        <end position="1337"/>
    </location>
</feature>
<dbReference type="InterPro" id="IPR024298">
    <property type="entry name" value="Sec16_Sec23-bd"/>
</dbReference>
<feature type="region of interest" description="Disordered" evidence="11">
    <location>
        <begin position="1107"/>
        <end position="1312"/>
    </location>
</feature>
<protein>
    <recommendedName>
        <fullName evidence="10">Protein transport protein sec16</fullName>
    </recommendedName>
</protein>
<dbReference type="Pfam" id="PF12931">
    <property type="entry name" value="TPR_Sec16"/>
    <property type="match status" value="1"/>
</dbReference>
<feature type="compositionally biased region" description="Polar residues" evidence="11">
    <location>
        <begin position="364"/>
        <end position="374"/>
    </location>
</feature>
<feature type="region of interest" description="Disordered" evidence="11">
    <location>
        <begin position="488"/>
        <end position="525"/>
    </location>
</feature>
<comment type="similarity">
    <text evidence="2 10">Belongs to the SEC16 family.</text>
</comment>
<feature type="compositionally biased region" description="Polar residues" evidence="11">
    <location>
        <begin position="255"/>
        <end position="281"/>
    </location>
</feature>
<feature type="compositionally biased region" description="Pro residues" evidence="11">
    <location>
        <begin position="1371"/>
        <end position="1395"/>
    </location>
</feature>
<keyword evidence="7 10" id="KW-0072">Autophagy</keyword>
<dbReference type="EMBL" id="MU006006">
    <property type="protein sequence ID" value="KAF2858628.1"/>
    <property type="molecule type" value="Genomic_DNA"/>
</dbReference>
<dbReference type="FunFam" id="1.25.40.1030:FF:000008">
    <property type="entry name" value="Protein transport protein sec16"/>
    <property type="match status" value="1"/>
</dbReference>
<evidence type="ECO:0000259" key="12">
    <source>
        <dbReference type="Pfam" id="PF12931"/>
    </source>
</evidence>
<feature type="compositionally biased region" description="Polar residues" evidence="11">
    <location>
        <begin position="1143"/>
        <end position="1183"/>
    </location>
</feature>
<proteinExistence type="inferred from homology"/>
<dbReference type="GO" id="GO:0070973">
    <property type="term" value="P:protein localization to endoplasmic reticulum exit site"/>
    <property type="evidence" value="ECO:0007669"/>
    <property type="project" value="TreeGrafter"/>
</dbReference>
<feature type="compositionally biased region" description="Acidic residues" evidence="11">
    <location>
        <begin position="222"/>
        <end position="241"/>
    </location>
</feature>
<dbReference type="OrthoDB" id="8918678at2759"/>
<keyword evidence="15" id="KW-1185">Reference proteome</keyword>
<sequence length="1468" mass="157561">MSHAGSTHSASAHPLETLHSEEIHPSTTDGIEQTTAAAAAAVAEEAAAPWPPQDTLLDPAKETEDVPIHGGDVPIAAENASEALGLGIRQSPDAVLSEPAAHYDHQGAVPDMEAAQSEEPDLPLLQDAEEPTRRETESRTSPVRPAAMGESFPDLNEIPTASADGANDDASIAENWPSFDDDETFGELLGDDSRPKEAKPESPFLDEDQDLAARFEAALDMDLLEGDIDDVPLLDEEEEEPPAQTEPQQTPRQPLSHTPSWPYASRSQFIEQNNSRSSATPDTGLFDIYNTQPSPVAVRPALKQAQSFVDKSKGEYQSPYDLPMEIVKPRKRTIQPQRASIPTPPPRTSSFSGSFPPKQVASPARTTTPASRAGSNFFEEMPIPAKPRTRPAAPTAQPFSAPGFAAPANRALPSLPLQSPAFSPTMLPGPIPESATPPPPPRMTNKYAAPLQQPISFSQPPRPRTQSPAAMVKQSKYAAMPIERPTSAVARPSTATTVTKAPASHKRRPSRPINFIPPADERGEDPLQRWKGQPIFSWNSTGMIVHTFPKYTPAWDSHGGHSMKCHPDSINITDAATFCPMDGRDAKFPGPLPARSKGKKKEVMGWMAEKINDLERAKDHAMLEYNLPDELKKRTEEKLVLWKIVQLFVDNDGTLENKPKATEDVRKILLPSLDQTNLAAMQSPDSALSSEPVDRSLVAQLRQALLHGDRERAVFLAEEKKLWGHALLIASVTGAEAWKQVVQSFVRTQVKPVGSDARSLAAVYQAFAGNSQECVDELVPPSARAGFSLVNKTDGSTTANPLVGLDQWRETLGLIVSNRTANDPASLIKLGTMLNDYGRVEAAHACFLFARAFAKHSGADDPEAHFVLLGANHRNPAESLGNDLDPVILTEIYEWASSFAPSTGASYTPHLQSYKLMHAQQLAAFGYKTKALTYCDHVAQAHTSSTKTSPYYHHSFVQAVSDMRAYLSKAPQDGKSGFLPSIRGGAATLLQRFIEGGEEESEQDDRSRTGIHEGPFGMVNAPAEVYATSAIPIQVATPPPQTASSAATAAAGRYTPREGRYNAPIQRASSVIPAGYHPQERSRFNLPEANGPQPRSASVSRIANSRYAPANHTLTPSPLVEARLGIPRPPASRAGSDHGFSSRRGSNQTLDSYQPSPRLAQEQSPYMQASPSLQPSPTFQLASTEEEPAAETAETNVASAETGGFQPLSPDKGYTPYEPEPYNYTPYEPEPEPEPDTEPEPKPEAPPKPKERKHDDAFLAAVAADNARSASPSKDTKSAATKSGGGWLKWFKSDPSAPEPNKPIKAKLGEESSFYFDKELNKWVNKKGPTETEEKTTKLAPPPMARSASNNPAVAARGAVPPVRAGSVPPRTMPPASGVPPVPALPGMAMPPPSGIPSGIPSGPPSGPPSRADTPASVASAPPGRAAAAAAAKGEDLDELLAGGKKAGTVKRKKGAGRGRYVDVMARD</sequence>
<accession>A0A6A7BVV9</accession>
<keyword evidence="8 10" id="KW-0472">Membrane</keyword>
<evidence type="ECO:0000256" key="3">
    <source>
        <dbReference type="ARBA" id="ARBA00022448"/>
    </source>
</evidence>
<dbReference type="GO" id="GO:0015031">
    <property type="term" value="P:protein transport"/>
    <property type="evidence" value="ECO:0007669"/>
    <property type="project" value="UniProtKB-KW"/>
</dbReference>
<feature type="domain" description="Sec16 central conserved" evidence="13">
    <location>
        <begin position="534"/>
        <end position="653"/>
    </location>
</feature>
<feature type="compositionally biased region" description="Low complexity" evidence="11">
    <location>
        <begin position="1"/>
        <end position="13"/>
    </location>
</feature>
<keyword evidence="3 10" id="KW-0813">Transport</keyword>
<evidence type="ECO:0000313" key="14">
    <source>
        <dbReference type="EMBL" id="KAF2858628.1"/>
    </source>
</evidence>
<feature type="compositionally biased region" description="Acidic residues" evidence="11">
    <location>
        <begin position="1229"/>
        <end position="1238"/>
    </location>
</feature>
<dbReference type="CDD" id="cd09233">
    <property type="entry name" value="ACE1-Sec16-like"/>
    <property type="match status" value="1"/>
</dbReference>
<feature type="compositionally biased region" description="Basic residues" evidence="11">
    <location>
        <begin position="1448"/>
        <end position="1457"/>
    </location>
</feature>
<dbReference type="GO" id="GO:0070971">
    <property type="term" value="C:endoplasmic reticulum exit site"/>
    <property type="evidence" value="ECO:0007669"/>
    <property type="project" value="UniProtKB-ARBA"/>
</dbReference>
<dbReference type="GO" id="GO:0007030">
    <property type="term" value="P:Golgi organization"/>
    <property type="evidence" value="ECO:0007669"/>
    <property type="project" value="TreeGrafter"/>
</dbReference>